<dbReference type="AlphaFoldDB" id="A0A5N7MPA5"/>
<name>A0A5N7MPA5_9HYPH</name>
<proteinExistence type="predicted"/>
<feature type="region of interest" description="Disordered" evidence="1">
    <location>
        <begin position="62"/>
        <end position="88"/>
    </location>
</feature>
<reference evidence="2 3" key="1">
    <citation type="journal article" date="2019" name="Syst. Appl. Microbiol.">
        <title>Microvirga tunisiensis sp. nov., a root nodule symbiotic bacterium isolated from Lupinus micranthus and L. luteus grown in Northern Tunisia.</title>
        <authorList>
            <person name="Msaddak A."/>
            <person name="Rejili M."/>
            <person name="Duran D."/>
            <person name="Mars M."/>
            <person name="Palacios J.M."/>
            <person name="Ruiz-Argueso T."/>
            <person name="Rey L."/>
            <person name="Imperial J."/>
        </authorList>
    </citation>
    <scope>NUCLEOTIDE SEQUENCE [LARGE SCALE GENOMIC DNA]</scope>
    <source>
        <strain evidence="2 3">Lmie10</strain>
    </source>
</reference>
<keyword evidence="3" id="KW-1185">Reference proteome</keyword>
<sequence length="88" mass="9323">MEIVDAEGRAVHVIPLEAFAHDNFLPILWTDGVFRATRSALQELEAQVDSCDFAVAIAPGSTAPSAAWTTSRPPASTPRTSTMPAKTG</sequence>
<dbReference type="RefSeq" id="WP_152738415.1">
    <property type="nucleotide sequence ID" value="NZ_VOSJ01000180.1"/>
</dbReference>
<dbReference type="EMBL" id="VOSK01000170">
    <property type="protein sequence ID" value="MPR28763.1"/>
    <property type="molecule type" value="Genomic_DNA"/>
</dbReference>
<organism evidence="2 3">
    <name type="scientific">Microvirga tunisiensis</name>
    <dbReference type="NCBI Taxonomy" id="2108360"/>
    <lineage>
        <taxon>Bacteria</taxon>
        <taxon>Pseudomonadati</taxon>
        <taxon>Pseudomonadota</taxon>
        <taxon>Alphaproteobacteria</taxon>
        <taxon>Hyphomicrobiales</taxon>
        <taxon>Methylobacteriaceae</taxon>
        <taxon>Microvirga</taxon>
    </lineage>
</organism>
<evidence type="ECO:0000256" key="1">
    <source>
        <dbReference type="SAM" id="MobiDB-lite"/>
    </source>
</evidence>
<protein>
    <submittedName>
        <fullName evidence="2">Uncharacterized protein</fullName>
    </submittedName>
</protein>
<gene>
    <name evidence="2" type="ORF">FS320_27400</name>
</gene>
<evidence type="ECO:0000313" key="3">
    <source>
        <dbReference type="Proteomes" id="UP000403266"/>
    </source>
</evidence>
<accession>A0A5N7MPA5</accession>
<dbReference type="Proteomes" id="UP000403266">
    <property type="component" value="Unassembled WGS sequence"/>
</dbReference>
<comment type="caution">
    <text evidence="2">The sequence shown here is derived from an EMBL/GenBank/DDBJ whole genome shotgun (WGS) entry which is preliminary data.</text>
</comment>
<evidence type="ECO:0000313" key="2">
    <source>
        <dbReference type="EMBL" id="MPR28763.1"/>
    </source>
</evidence>